<evidence type="ECO:0000313" key="4">
    <source>
        <dbReference type="Proteomes" id="UP001302249"/>
    </source>
</evidence>
<evidence type="ECO:0000313" key="3">
    <source>
        <dbReference type="EMBL" id="WNO53713.1"/>
    </source>
</evidence>
<protein>
    <recommendedName>
        <fullName evidence="5">Argininosuccinate lyase</fullName>
    </recommendedName>
</protein>
<proteinExistence type="predicted"/>
<evidence type="ECO:0008006" key="5">
    <source>
        <dbReference type="Google" id="ProtNLM"/>
    </source>
</evidence>
<evidence type="ECO:0000256" key="1">
    <source>
        <dbReference type="SAM" id="MobiDB-lite"/>
    </source>
</evidence>
<evidence type="ECO:0000256" key="2">
    <source>
        <dbReference type="SAM" id="SignalP"/>
    </source>
</evidence>
<feature type="compositionally biased region" description="Pro residues" evidence="1">
    <location>
        <begin position="31"/>
        <end position="40"/>
    </location>
</feature>
<name>A0ABZ0B8K0_9SPHN</name>
<feature type="chain" id="PRO_5045427264" description="Argininosuccinate lyase" evidence="2">
    <location>
        <begin position="27"/>
        <end position="84"/>
    </location>
</feature>
<keyword evidence="2" id="KW-0732">Signal</keyword>
<feature type="region of interest" description="Disordered" evidence="1">
    <location>
        <begin position="25"/>
        <end position="84"/>
    </location>
</feature>
<dbReference type="RefSeq" id="WP_313915432.1">
    <property type="nucleotide sequence ID" value="NZ_CP135076.1"/>
</dbReference>
<dbReference type="Proteomes" id="UP001302249">
    <property type="component" value="Chromosome"/>
</dbReference>
<reference evidence="3 4" key="1">
    <citation type="submission" date="2023-09" db="EMBL/GenBank/DDBJ databases">
        <authorList>
            <person name="Rey-Velasco X."/>
        </authorList>
    </citation>
    <scope>NUCLEOTIDE SEQUENCE [LARGE SCALE GENOMIC DNA]</scope>
    <source>
        <strain evidence="3 4">W311</strain>
    </source>
</reference>
<gene>
    <name evidence="3" type="ORF">RPR59_00120</name>
</gene>
<dbReference type="EMBL" id="CP135076">
    <property type="protein sequence ID" value="WNO53713.1"/>
    <property type="molecule type" value="Genomic_DNA"/>
</dbReference>
<dbReference type="PROSITE" id="PS51257">
    <property type="entry name" value="PROKAR_LIPOPROTEIN"/>
    <property type="match status" value="1"/>
</dbReference>
<feature type="signal peptide" evidence="2">
    <location>
        <begin position="1"/>
        <end position="26"/>
    </location>
</feature>
<feature type="compositionally biased region" description="Basic and acidic residues" evidence="1">
    <location>
        <begin position="59"/>
        <end position="76"/>
    </location>
</feature>
<keyword evidence="4" id="KW-1185">Reference proteome</keyword>
<organism evidence="3 4">
    <name type="scientific">Stakelama saccharophila</name>
    <dbReference type="NCBI Taxonomy" id="3075605"/>
    <lineage>
        <taxon>Bacteria</taxon>
        <taxon>Pseudomonadati</taxon>
        <taxon>Pseudomonadota</taxon>
        <taxon>Alphaproteobacteria</taxon>
        <taxon>Sphingomonadales</taxon>
        <taxon>Sphingomonadaceae</taxon>
        <taxon>Stakelama</taxon>
    </lineage>
</organism>
<accession>A0ABZ0B8K0</accession>
<sequence length="84" mass="9010">MRPMTFPRLCFAAGALALSACGAKNALEPPEGQPLPPPPYGAEEAPTASNLLSPAPEMRPQRSDELLKDSREREPDPFDLPPEG</sequence>